<keyword evidence="4" id="KW-0443">Lipid metabolism</keyword>
<dbReference type="InterPro" id="IPR021771">
    <property type="entry name" value="Triacylglycerol_lipase_N"/>
</dbReference>
<comment type="caution">
    <text evidence="7">The sequence shown here is derived from an EMBL/GenBank/DDBJ whole genome shotgun (WGS) entry which is preliminary data.</text>
</comment>
<accession>A0A9W8QMM4</accession>
<dbReference type="EMBL" id="JAJHUN010000001">
    <property type="protein sequence ID" value="KAJ4163386.1"/>
    <property type="molecule type" value="Genomic_DNA"/>
</dbReference>
<evidence type="ECO:0000313" key="7">
    <source>
        <dbReference type="EMBL" id="KAJ4163386.1"/>
    </source>
</evidence>
<evidence type="ECO:0000256" key="3">
    <source>
        <dbReference type="ARBA" id="ARBA00022963"/>
    </source>
</evidence>
<dbReference type="GO" id="GO:0006641">
    <property type="term" value="P:triglyceride metabolic process"/>
    <property type="evidence" value="ECO:0007669"/>
    <property type="project" value="UniProtKB-ARBA"/>
</dbReference>
<dbReference type="RefSeq" id="XP_056058301.1">
    <property type="nucleotide sequence ID" value="XM_056202779.1"/>
</dbReference>
<evidence type="ECO:0000313" key="8">
    <source>
        <dbReference type="Proteomes" id="UP001144673"/>
    </source>
</evidence>
<dbReference type="AlphaFoldDB" id="A0A9W8QMM4"/>
<proteinExistence type="predicted"/>
<dbReference type="Gene3D" id="3.40.1090.10">
    <property type="entry name" value="Cytosolic phospholipase A2 catalytic domain"/>
    <property type="match status" value="1"/>
</dbReference>
<protein>
    <recommendedName>
        <fullName evidence="6">PNPLA domain-containing protein</fullName>
    </recommendedName>
</protein>
<dbReference type="Pfam" id="PF01734">
    <property type="entry name" value="Patatin"/>
    <property type="match status" value="1"/>
</dbReference>
<name>A0A9W8QMM4_AKAMU</name>
<comment type="caution">
    <text evidence="5">Lacks conserved residue(s) required for the propagation of feature annotation.</text>
</comment>
<evidence type="ECO:0000256" key="5">
    <source>
        <dbReference type="PROSITE-ProRule" id="PRU01161"/>
    </source>
</evidence>
<dbReference type="Proteomes" id="UP001144673">
    <property type="component" value="Chromosome 1"/>
</dbReference>
<evidence type="ECO:0000259" key="6">
    <source>
        <dbReference type="PROSITE" id="PS51635"/>
    </source>
</evidence>
<dbReference type="GO" id="GO:0016042">
    <property type="term" value="P:lipid catabolic process"/>
    <property type="evidence" value="ECO:0007669"/>
    <property type="project" value="UniProtKB-KW"/>
</dbReference>
<comment type="function">
    <text evidence="1">Probable lipid hydrolase.</text>
</comment>
<reference evidence="7" key="1">
    <citation type="journal article" date="2023" name="Access Microbiol">
        <title>De-novo genome assembly for Akanthomyces muscarius, a biocontrol agent of insect agricultural pests.</title>
        <authorList>
            <person name="Erdos Z."/>
            <person name="Studholme D.J."/>
            <person name="Raymond B."/>
            <person name="Sharma M."/>
        </authorList>
    </citation>
    <scope>NUCLEOTIDE SEQUENCE</scope>
    <source>
        <strain evidence="7">Ve6</strain>
    </source>
</reference>
<dbReference type="CDD" id="cd07229">
    <property type="entry name" value="Pat_TGL3_like"/>
    <property type="match status" value="1"/>
</dbReference>
<keyword evidence="3" id="KW-0442">Lipid degradation</keyword>
<dbReference type="Pfam" id="PF11815">
    <property type="entry name" value="DUF3336"/>
    <property type="match status" value="1"/>
</dbReference>
<dbReference type="GO" id="GO:0004806">
    <property type="term" value="F:triacylglycerol lipase activity"/>
    <property type="evidence" value="ECO:0007669"/>
    <property type="project" value="InterPro"/>
</dbReference>
<keyword evidence="2" id="KW-0378">Hydrolase</keyword>
<keyword evidence="8" id="KW-1185">Reference proteome</keyword>
<dbReference type="PROSITE" id="PS51635">
    <property type="entry name" value="PNPLA"/>
    <property type="match status" value="1"/>
</dbReference>
<organism evidence="7 8">
    <name type="scientific">Akanthomyces muscarius</name>
    <name type="common">Entomopathogenic fungus</name>
    <name type="synonym">Lecanicillium muscarium</name>
    <dbReference type="NCBI Taxonomy" id="2231603"/>
    <lineage>
        <taxon>Eukaryota</taxon>
        <taxon>Fungi</taxon>
        <taxon>Dikarya</taxon>
        <taxon>Ascomycota</taxon>
        <taxon>Pezizomycotina</taxon>
        <taxon>Sordariomycetes</taxon>
        <taxon>Hypocreomycetidae</taxon>
        <taxon>Hypocreales</taxon>
        <taxon>Cordycipitaceae</taxon>
        <taxon>Akanthomyces</taxon>
    </lineage>
</organism>
<dbReference type="GeneID" id="80892279"/>
<dbReference type="InterPro" id="IPR016035">
    <property type="entry name" value="Acyl_Trfase/lysoPLipase"/>
</dbReference>
<dbReference type="PANTHER" id="PTHR14226:SF44">
    <property type="entry name" value="TRIACYLGLYCEROL LIPASE 3"/>
    <property type="match status" value="1"/>
</dbReference>
<evidence type="ECO:0000256" key="4">
    <source>
        <dbReference type="ARBA" id="ARBA00023098"/>
    </source>
</evidence>
<dbReference type="KEGG" id="amus:LMH87_005120"/>
<sequence>MFGALLAVWGVIVEVVSFWRKKLFGWYTRKNPIDLWLELLRHAEAFEDWEEAALHLDNLLGLDLWRNNPTSKYYDWRLITERLNSLAIAREDNDFQQLVNLLRSGLVAETVEDISTLPTNASAAVHSIGGSLTNQMKLDFIHDTRQAFGRSSLVLQGGAIFGMCHLGVVKALFLRGLLPRIITGTGTGALIASLVAIHTEEELPGVLNGDGIDLSAFASRNKLSDGSESPQTFKSRWSTLVRRIRRFSREGYFLDVSVLEDCVRANVGDLTFEEAYNYSKRILNITVATEGQGGVPTLLNYITAPNVLIWTAAVASNASSAALYGRRKATILCKDAHGNVGPWAPANTTDFHHWSHMSYSDRDSPLQRISELFNVNHFIVSQARPYLIPFLQSDMHGPSLVETRSKTTQLSASLVRMVGLEVRHRLRQLDTLRLLPGSIRRFLVDEQIPAAAMTLVPEVTAGDFVRLLETPTREALNYWILRGERSVWPAVAALRIRCAVENELDRSYQAVRQLKAGDLRRKGSISAAGEVGRPNI</sequence>
<dbReference type="SUPFAM" id="SSF52151">
    <property type="entry name" value="FabD/lysophospholipase-like"/>
    <property type="match status" value="1"/>
</dbReference>
<dbReference type="PANTHER" id="PTHR14226">
    <property type="entry name" value="NEUROPATHY TARGET ESTERASE/SWISS CHEESE D.MELANOGASTER"/>
    <property type="match status" value="1"/>
</dbReference>
<evidence type="ECO:0000256" key="1">
    <source>
        <dbReference type="ARBA" id="ARBA00002682"/>
    </source>
</evidence>
<dbReference type="InterPro" id="IPR002641">
    <property type="entry name" value="PNPLA_dom"/>
</dbReference>
<feature type="domain" description="PNPLA" evidence="6">
    <location>
        <begin position="153"/>
        <end position="352"/>
    </location>
</feature>
<gene>
    <name evidence="7" type="ORF">LMH87_005120</name>
</gene>
<dbReference type="InterPro" id="IPR050301">
    <property type="entry name" value="NTE"/>
</dbReference>
<evidence type="ECO:0000256" key="2">
    <source>
        <dbReference type="ARBA" id="ARBA00022801"/>
    </source>
</evidence>